<dbReference type="InterPro" id="IPR026961">
    <property type="entry name" value="PGG_dom"/>
</dbReference>
<gene>
    <name evidence="4" type="ORF">WJX81_001628</name>
</gene>
<dbReference type="EMBL" id="JALJOU010000016">
    <property type="protein sequence ID" value="KAK9839429.1"/>
    <property type="molecule type" value="Genomic_DNA"/>
</dbReference>
<feature type="compositionally biased region" description="Basic and acidic residues" evidence="1">
    <location>
        <begin position="20"/>
        <end position="36"/>
    </location>
</feature>
<evidence type="ECO:0000256" key="2">
    <source>
        <dbReference type="SAM" id="Phobius"/>
    </source>
</evidence>
<evidence type="ECO:0000256" key="1">
    <source>
        <dbReference type="SAM" id="MobiDB-lite"/>
    </source>
</evidence>
<feature type="transmembrane region" description="Helical" evidence="2">
    <location>
        <begin position="64"/>
        <end position="85"/>
    </location>
</feature>
<evidence type="ECO:0000313" key="5">
    <source>
        <dbReference type="Proteomes" id="UP001445335"/>
    </source>
</evidence>
<evidence type="ECO:0000259" key="3">
    <source>
        <dbReference type="Pfam" id="PF13962"/>
    </source>
</evidence>
<dbReference type="AlphaFoldDB" id="A0AAW1RZK3"/>
<keyword evidence="2" id="KW-0472">Membrane</keyword>
<feature type="transmembrane region" description="Helical" evidence="2">
    <location>
        <begin position="105"/>
        <end position="129"/>
    </location>
</feature>
<evidence type="ECO:0000313" key="4">
    <source>
        <dbReference type="EMBL" id="KAK9839429.1"/>
    </source>
</evidence>
<dbReference type="Proteomes" id="UP001445335">
    <property type="component" value="Unassembled WGS sequence"/>
</dbReference>
<protein>
    <recommendedName>
        <fullName evidence="3">PGG domain-containing protein</fullName>
    </recommendedName>
</protein>
<accession>A0AAW1RZK3</accession>
<comment type="caution">
    <text evidence="4">The sequence shown here is derived from an EMBL/GenBank/DDBJ whole genome shotgun (WGS) entry which is preliminary data.</text>
</comment>
<sequence>MGGLLRYSSMSMPAASEPVGELHDPECSGRPQREGAAECGPETGTGHMDRLLPQRMSMQEKGKAYDAIIVAVGIVAVLIVNLAYLEYVTPPGGPDLYWLNCYYPVSFVYVACDGFALVFSVAAIMAVTCGPCILIRMDKDDDPLSWRKQIATLGLGHVVLSLLFLLAAFTCAGFITTSF</sequence>
<feature type="region of interest" description="Disordered" evidence="1">
    <location>
        <begin position="15"/>
        <end position="46"/>
    </location>
</feature>
<feature type="transmembrane region" description="Helical" evidence="2">
    <location>
        <begin position="150"/>
        <end position="175"/>
    </location>
</feature>
<reference evidence="4 5" key="1">
    <citation type="journal article" date="2024" name="Nat. Commun.">
        <title>Phylogenomics reveals the evolutionary origins of lichenization in chlorophyte algae.</title>
        <authorList>
            <person name="Puginier C."/>
            <person name="Libourel C."/>
            <person name="Otte J."/>
            <person name="Skaloud P."/>
            <person name="Haon M."/>
            <person name="Grisel S."/>
            <person name="Petersen M."/>
            <person name="Berrin J.G."/>
            <person name="Delaux P.M."/>
            <person name="Dal Grande F."/>
            <person name="Keller J."/>
        </authorList>
    </citation>
    <scope>NUCLEOTIDE SEQUENCE [LARGE SCALE GENOMIC DNA]</scope>
    <source>
        <strain evidence="4 5">SAG 245.80</strain>
    </source>
</reference>
<keyword evidence="5" id="KW-1185">Reference proteome</keyword>
<keyword evidence="2" id="KW-0812">Transmembrane</keyword>
<feature type="domain" description="PGG" evidence="3">
    <location>
        <begin position="72"/>
        <end position="174"/>
    </location>
</feature>
<proteinExistence type="predicted"/>
<keyword evidence="2" id="KW-1133">Transmembrane helix</keyword>
<dbReference type="Pfam" id="PF13962">
    <property type="entry name" value="PGG"/>
    <property type="match status" value="1"/>
</dbReference>
<name>A0AAW1RZK3_9CHLO</name>
<organism evidence="4 5">
    <name type="scientific">Elliptochloris bilobata</name>
    <dbReference type="NCBI Taxonomy" id="381761"/>
    <lineage>
        <taxon>Eukaryota</taxon>
        <taxon>Viridiplantae</taxon>
        <taxon>Chlorophyta</taxon>
        <taxon>core chlorophytes</taxon>
        <taxon>Trebouxiophyceae</taxon>
        <taxon>Trebouxiophyceae incertae sedis</taxon>
        <taxon>Elliptochloris clade</taxon>
        <taxon>Elliptochloris</taxon>
    </lineage>
</organism>